<feature type="domain" description="Helicase C-terminal" evidence="5">
    <location>
        <begin position="348"/>
        <end position="498"/>
    </location>
</feature>
<keyword evidence="7" id="KW-1185">Reference proteome</keyword>
<dbReference type="InterPro" id="IPR038718">
    <property type="entry name" value="SNF2-like_sf"/>
</dbReference>
<dbReference type="GO" id="GO:0016787">
    <property type="term" value="F:hydrolase activity"/>
    <property type="evidence" value="ECO:0007669"/>
    <property type="project" value="UniProtKB-KW"/>
</dbReference>
<dbReference type="InterPro" id="IPR050628">
    <property type="entry name" value="SNF2_RAD54_helicase_TF"/>
</dbReference>
<dbReference type="PROSITE" id="PS51192">
    <property type="entry name" value="HELICASE_ATP_BIND_1"/>
    <property type="match status" value="1"/>
</dbReference>
<proteinExistence type="predicted"/>
<gene>
    <name evidence="6" type="primary">Dmoj\GI23501</name>
    <name evidence="6" type="ORF">Dmoj_GI23501</name>
</gene>
<dbReference type="InterPro" id="IPR001650">
    <property type="entry name" value="Helicase_C-like"/>
</dbReference>
<dbReference type="GO" id="GO:0005524">
    <property type="term" value="F:ATP binding"/>
    <property type="evidence" value="ECO:0007669"/>
    <property type="project" value="UniProtKB-KW"/>
</dbReference>
<dbReference type="InterPro" id="IPR000330">
    <property type="entry name" value="SNF2_N"/>
</dbReference>
<dbReference type="Gene3D" id="3.40.50.10810">
    <property type="entry name" value="Tandem AAA-ATPase domain"/>
    <property type="match status" value="1"/>
</dbReference>
<organism evidence="6 7">
    <name type="scientific">Drosophila mojavensis</name>
    <name type="common">Fruit fly</name>
    <dbReference type="NCBI Taxonomy" id="7230"/>
    <lineage>
        <taxon>Eukaryota</taxon>
        <taxon>Metazoa</taxon>
        <taxon>Ecdysozoa</taxon>
        <taxon>Arthropoda</taxon>
        <taxon>Hexapoda</taxon>
        <taxon>Insecta</taxon>
        <taxon>Pterygota</taxon>
        <taxon>Neoptera</taxon>
        <taxon>Endopterygota</taxon>
        <taxon>Diptera</taxon>
        <taxon>Brachycera</taxon>
        <taxon>Muscomorpha</taxon>
        <taxon>Ephydroidea</taxon>
        <taxon>Drosophilidae</taxon>
        <taxon>Drosophila</taxon>
    </lineage>
</organism>
<dbReference type="CDD" id="cd18008">
    <property type="entry name" value="DEXDc_SHPRH-like"/>
    <property type="match status" value="1"/>
</dbReference>
<evidence type="ECO:0000256" key="2">
    <source>
        <dbReference type="ARBA" id="ARBA00022801"/>
    </source>
</evidence>
<evidence type="ECO:0008006" key="8">
    <source>
        <dbReference type="Google" id="ProtNLM"/>
    </source>
</evidence>
<keyword evidence="2" id="KW-0378">Hydrolase</keyword>
<dbReference type="Pfam" id="PF00176">
    <property type="entry name" value="SNF2-rel_dom"/>
    <property type="match status" value="1"/>
</dbReference>
<sequence>MQLNISCSEELTDELARFSGRYTVQPDSLSNFDVHLENHQIEALQWINLCENMEPFGGILADDKGLGSTCTIICWLLLKKLENRHSTHSNYAGETLIVCPKAILTQWVDEIRAVAGDQLRVYEYIGKNRDINNISNADIVITTYRVVTYDAKKETNPLNLKWRRLILDEAQAIRNTNAECSKAICALNSHFRWAVTGDPIQNNEKDFMALLGFLCRGQLRKDKRLCLRRTMSDVHSTEQIQKFPTLNEFSIEVELNVQERILYDKVRNKLDRQVQRRSMIHLVRVQRLQQLCSHPYLIRSMGIIKREQYEGEGYFDYSNTSDDNVLSLRNPIFDRASPSTKILKASEIIDRCILQNKEKIIVVSHWKELLEILKEYLNTGSRELRIMTLTSSNTQDTIKNFNESDEPCVLLLTLGLAKSGLNLYGANSLLVMDSHWNPHLKPQSAIYRMDQRNRNVSVYQLVCKDTVDGTIQQVQQNKLNLAFQVLRASAISTIRRVIKYFQSLWL</sequence>
<dbReference type="Pfam" id="PF00271">
    <property type="entry name" value="Helicase_C"/>
    <property type="match status" value="1"/>
</dbReference>
<dbReference type="Proteomes" id="UP000009192">
    <property type="component" value="Unassembled WGS sequence"/>
</dbReference>
<dbReference type="GO" id="GO:0005634">
    <property type="term" value="C:nucleus"/>
    <property type="evidence" value="ECO:0007669"/>
    <property type="project" value="TreeGrafter"/>
</dbReference>
<dbReference type="SMR" id="A0A0Q9WY31"/>
<dbReference type="eggNOG" id="KOG4439">
    <property type="taxonomic scope" value="Eukaryota"/>
</dbReference>
<dbReference type="InParanoid" id="A0A0Q9WY31"/>
<dbReference type="OrthoDB" id="9993242at2759"/>
<dbReference type="GO" id="GO:0008094">
    <property type="term" value="F:ATP-dependent activity, acting on DNA"/>
    <property type="evidence" value="ECO:0007669"/>
    <property type="project" value="TreeGrafter"/>
</dbReference>
<dbReference type="KEGG" id="dmo:Dmoj_GI23501"/>
<evidence type="ECO:0000313" key="6">
    <source>
        <dbReference type="EMBL" id="KRG00876.1"/>
    </source>
</evidence>
<evidence type="ECO:0000256" key="3">
    <source>
        <dbReference type="ARBA" id="ARBA00022840"/>
    </source>
</evidence>
<protein>
    <recommendedName>
        <fullName evidence="8">Helicase ATP-binding domain-containing protein</fullName>
    </recommendedName>
</protein>
<dbReference type="InterPro" id="IPR014001">
    <property type="entry name" value="Helicase_ATP-bd"/>
</dbReference>
<dbReference type="PROSITE" id="PS51194">
    <property type="entry name" value="HELICASE_CTER"/>
    <property type="match status" value="1"/>
</dbReference>
<dbReference type="AlphaFoldDB" id="A0A0Q9WY31"/>
<name>A0A0Q9WY31_DROMO</name>
<dbReference type="PANTHER" id="PTHR45626">
    <property type="entry name" value="TRANSCRIPTION TERMINATION FACTOR 2-RELATED"/>
    <property type="match status" value="1"/>
</dbReference>
<evidence type="ECO:0000259" key="5">
    <source>
        <dbReference type="PROSITE" id="PS51194"/>
    </source>
</evidence>
<dbReference type="EMBL" id="CH933806">
    <property type="protein sequence ID" value="KRG00876.1"/>
    <property type="molecule type" value="Genomic_DNA"/>
</dbReference>
<dbReference type="SMART" id="SM00487">
    <property type="entry name" value="DEXDc"/>
    <property type="match status" value="1"/>
</dbReference>
<dbReference type="Gene3D" id="3.40.50.300">
    <property type="entry name" value="P-loop containing nucleotide triphosphate hydrolases"/>
    <property type="match status" value="1"/>
</dbReference>
<evidence type="ECO:0000313" key="7">
    <source>
        <dbReference type="Proteomes" id="UP000009192"/>
    </source>
</evidence>
<accession>A0A0Q9WY31</accession>
<dbReference type="InterPro" id="IPR027417">
    <property type="entry name" value="P-loop_NTPase"/>
</dbReference>
<dbReference type="InterPro" id="IPR049730">
    <property type="entry name" value="SNF2/RAD54-like_C"/>
</dbReference>
<reference evidence="6 7" key="1">
    <citation type="journal article" date="2007" name="Nature">
        <title>Evolution of genes and genomes on the Drosophila phylogeny.</title>
        <authorList>
            <consortium name="Drosophila 12 Genomes Consortium"/>
            <person name="Clark A.G."/>
            <person name="Eisen M.B."/>
            <person name="Smith D.R."/>
            <person name="Bergman C.M."/>
            <person name="Oliver B."/>
            <person name="Markow T.A."/>
            <person name="Kaufman T.C."/>
            <person name="Kellis M."/>
            <person name="Gelbart W."/>
            <person name="Iyer V.N."/>
            <person name="Pollard D.A."/>
            <person name="Sackton T.B."/>
            <person name="Larracuente A.M."/>
            <person name="Singh N.D."/>
            <person name="Abad J.P."/>
            <person name="Abt D.N."/>
            <person name="Adryan B."/>
            <person name="Aguade M."/>
            <person name="Akashi H."/>
            <person name="Anderson W.W."/>
            <person name="Aquadro C.F."/>
            <person name="Ardell D.H."/>
            <person name="Arguello R."/>
            <person name="Artieri C.G."/>
            <person name="Barbash D.A."/>
            <person name="Barker D."/>
            <person name="Barsanti P."/>
            <person name="Batterham P."/>
            <person name="Batzoglou S."/>
            <person name="Begun D."/>
            <person name="Bhutkar A."/>
            <person name="Blanco E."/>
            <person name="Bosak S.A."/>
            <person name="Bradley R.K."/>
            <person name="Brand A.D."/>
            <person name="Brent M.R."/>
            <person name="Brooks A.N."/>
            <person name="Brown R.H."/>
            <person name="Butlin R.K."/>
            <person name="Caggese C."/>
            <person name="Calvi B.R."/>
            <person name="Bernardo de Carvalho A."/>
            <person name="Caspi A."/>
            <person name="Castrezana S."/>
            <person name="Celniker S.E."/>
            <person name="Chang J.L."/>
            <person name="Chapple C."/>
            <person name="Chatterji S."/>
            <person name="Chinwalla A."/>
            <person name="Civetta A."/>
            <person name="Clifton S.W."/>
            <person name="Comeron J.M."/>
            <person name="Costello J.C."/>
            <person name="Coyne J.A."/>
            <person name="Daub J."/>
            <person name="David R.G."/>
            <person name="Delcher A.L."/>
            <person name="Delehaunty K."/>
            <person name="Do C.B."/>
            <person name="Ebling H."/>
            <person name="Edwards K."/>
            <person name="Eickbush T."/>
            <person name="Evans J.D."/>
            <person name="Filipski A."/>
            <person name="Findeiss S."/>
            <person name="Freyhult E."/>
            <person name="Fulton L."/>
            <person name="Fulton R."/>
            <person name="Garcia A.C."/>
            <person name="Gardiner A."/>
            <person name="Garfield D.A."/>
            <person name="Garvin B.E."/>
            <person name="Gibson G."/>
            <person name="Gilbert D."/>
            <person name="Gnerre S."/>
            <person name="Godfrey J."/>
            <person name="Good R."/>
            <person name="Gotea V."/>
            <person name="Gravely B."/>
            <person name="Greenberg A.J."/>
            <person name="Griffiths-Jones S."/>
            <person name="Gross S."/>
            <person name="Guigo R."/>
            <person name="Gustafson E.A."/>
            <person name="Haerty W."/>
            <person name="Hahn M.W."/>
            <person name="Halligan D.L."/>
            <person name="Halpern A.L."/>
            <person name="Halter G.M."/>
            <person name="Han M.V."/>
            <person name="Heger A."/>
            <person name="Hillier L."/>
            <person name="Hinrichs A.S."/>
            <person name="Holmes I."/>
            <person name="Hoskins R.A."/>
            <person name="Hubisz M.J."/>
            <person name="Hultmark D."/>
            <person name="Huntley M.A."/>
            <person name="Jaffe D.B."/>
            <person name="Jagadeeshan S."/>
            <person name="Jeck W.R."/>
            <person name="Johnson J."/>
            <person name="Jones C.D."/>
            <person name="Jordan W.C."/>
            <person name="Karpen G.H."/>
            <person name="Kataoka E."/>
            <person name="Keightley P.D."/>
            <person name="Kheradpour P."/>
            <person name="Kirkness E.F."/>
            <person name="Koerich L.B."/>
            <person name="Kristiansen K."/>
            <person name="Kudrna D."/>
            <person name="Kulathinal R.J."/>
            <person name="Kumar S."/>
            <person name="Kwok R."/>
            <person name="Lander E."/>
            <person name="Langley C.H."/>
            <person name="Lapoint R."/>
            <person name="Lazzaro B.P."/>
            <person name="Lee S.J."/>
            <person name="Levesque L."/>
            <person name="Li R."/>
            <person name="Lin C.F."/>
            <person name="Lin M.F."/>
            <person name="Lindblad-Toh K."/>
            <person name="Llopart A."/>
            <person name="Long M."/>
            <person name="Low L."/>
            <person name="Lozovsky E."/>
            <person name="Lu J."/>
            <person name="Luo M."/>
            <person name="Machado C.A."/>
            <person name="Makalowski W."/>
            <person name="Marzo M."/>
            <person name="Matsuda M."/>
            <person name="Matzkin L."/>
            <person name="McAllister B."/>
            <person name="McBride C.S."/>
            <person name="McKernan B."/>
            <person name="McKernan K."/>
            <person name="Mendez-Lago M."/>
            <person name="Minx P."/>
            <person name="Mollenhauer M.U."/>
            <person name="Montooth K."/>
            <person name="Mount S.M."/>
            <person name="Mu X."/>
            <person name="Myers E."/>
            <person name="Negre B."/>
            <person name="Newfeld S."/>
            <person name="Nielsen R."/>
            <person name="Noor M.A."/>
            <person name="O'Grady P."/>
            <person name="Pachter L."/>
            <person name="Papaceit M."/>
            <person name="Parisi M.J."/>
            <person name="Parisi M."/>
            <person name="Parts L."/>
            <person name="Pedersen J.S."/>
            <person name="Pesole G."/>
            <person name="Phillippy A.M."/>
            <person name="Ponting C.P."/>
            <person name="Pop M."/>
            <person name="Porcelli D."/>
            <person name="Powell J.R."/>
            <person name="Prohaska S."/>
            <person name="Pruitt K."/>
            <person name="Puig M."/>
            <person name="Quesneville H."/>
            <person name="Ram K.R."/>
            <person name="Rand D."/>
            <person name="Rasmussen M.D."/>
            <person name="Reed L.K."/>
            <person name="Reenan R."/>
            <person name="Reily A."/>
            <person name="Remington K.A."/>
            <person name="Rieger T.T."/>
            <person name="Ritchie M.G."/>
            <person name="Robin C."/>
            <person name="Rogers Y.H."/>
            <person name="Rohde C."/>
            <person name="Rozas J."/>
            <person name="Rubenfield M.J."/>
            <person name="Ruiz A."/>
            <person name="Russo S."/>
            <person name="Salzberg S.L."/>
            <person name="Sanchez-Gracia A."/>
            <person name="Saranga D.J."/>
            <person name="Sato H."/>
            <person name="Schaeffer S.W."/>
            <person name="Schatz M.C."/>
            <person name="Schlenke T."/>
            <person name="Schwartz R."/>
            <person name="Segarra C."/>
            <person name="Singh R.S."/>
            <person name="Sirot L."/>
            <person name="Sirota M."/>
            <person name="Sisneros N.B."/>
            <person name="Smith C.D."/>
            <person name="Smith T.F."/>
            <person name="Spieth J."/>
            <person name="Stage D.E."/>
            <person name="Stark A."/>
            <person name="Stephan W."/>
            <person name="Strausberg R.L."/>
            <person name="Strempel S."/>
            <person name="Sturgill D."/>
            <person name="Sutton G."/>
            <person name="Sutton G.G."/>
            <person name="Tao W."/>
            <person name="Teichmann S."/>
            <person name="Tobari Y.N."/>
            <person name="Tomimura Y."/>
            <person name="Tsolas J.M."/>
            <person name="Valente V.L."/>
            <person name="Venter E."/>
            <person name="Venter J.C."/>
            <person name="Vicario S."/>
            <person name="Vieira F.G."/>
            <person name="Vilella A.J."/>
            <person name="Villasante A."/>
            <person name="Walenz B."/>
            <person name="Wang J."/>
            <person name="Wasserman M."/>
            <person name="Watts T."/>
            <person name="Wilson D."/>
            <person name="Wilson R.K."/>
            <person name="Wing R.A."/>
            <person name="Wolfner M.F."/>
            <person name="Wong A."/>
            <person name="Wong G.K."/>
            <person name="Wu C.I."/>
            <person name="Wu G."/>
            <person name="Yamamoto D."/>
            <person name="Yang H.P."/>
            <person name="Yang S.P."/>
            <person name="Yorke J.A."/>
            <person name="Yoshida K."/>
            <person name="Zdobnov E."/>
            <person name="Zhang P."/>
            <person name="Zhang Y."/>
            <person name="Zimin A.V."/>
            <person name="Baldwin J."/>
            <person name="Abdouelleil A."/>
            <person name="Abdulkadir J."/>
            <person name="Abebe A."/>
            <person name="Abera B."/>
            <person name="Abreu J."/>
            <person name="Acer S.C."/>
            <person name="Aftuck L."/>
            <person name="Alexander A."/>
            <person name="An P."/>
            <person name="Anderson E."/>
            <person name="Anderson S."/>
            <person name="Arachi H."/>
            <person name="Azer M."/>
            <person name="Bachantsang P."/>
            <person name="Barry A."/>
            <person name="Bayul T."/>
            <person name="Berlin A."/>
            <person name="Bessette D."/>
            <person name="Bloom T."/>
            <person name="Blye J."/>
            <person name="Boguslavskiy L."/>
            <person name="Bonnet C."/>
            <person name="Boukhgalter B."/>
            <person name="Bourzgui I."/>
            <person name="Brown A."/>
            <person name="Cahill P."/>
            <person name="Channer S."/>
            <person name="Cheshatsang Y."/>
            <person name="Chuda L."/>
            <person name="Citroen M."/>
            <person name="Collymore A."/>
            <person name="Cooke P."/>
            <person name="Costello M."/>
            <person name="D'Aco K."/>
            <person name="Daza R."/>
            <person name="De Haan G."/>
            <person name="DeGray S."/>
            <person name="DeMaso C."/>
            <person name="Dhargay N."/>
            <person name="Dooley K."/>
            <person name="Dooley E."/>
            <person name="Doricent M."/>
            <person name="Dorje P."/>
            <person name="Dorjee K."/>
            <person name="Dupes A."/>
            <person name="Elong R."/>
            <person name="Falk J."/>
            <person name="Farina A."/>
            <person name="Faro S."/>
            <person name="Ferguson D."/>
            <person name="Fisher S."/>
            <person name="Foley C.D."/>
            <person name="Franke A."/>
            <person name="Friedrich D."/>
            <person name="Gadbois L."/>
            <person name="Gearin G."/>
            <person name="Gearin C.R."/>
            <person name="Giannoukos G."/>
            <person name="Goode T."/>
            <person name="Graham J."/>
            <person name="Grandbois E."/>
            <person name="Grewal S."/>
            <person name="Gyaltsen K."/>
            <person name="Hafez N."/>
            <person name="Hagos B."/>
            <person name="Hall J."/>
            <person name="Henson C."/>
            <person name="Hollinger A."/>
            <person name="Honan T."/>
            <person name="Huard M.D."/>
            <person name="Hughes L."/>
            <person name="Hurhula B."/>
            <person name="Husby M.E."/>
            <person name="Kamat A."/>
            <person name="Kanga B."/>
            <person name="Kashin S."/>
            <person name="Khazanovich D."/>
            <person name="Kisner P."/>
            <person name="Lance K."/>
            <person name="Lara M."/>
            <person name="Lee W."/>
            <person name="Lennon N."/>
            <person name="Letendre F."/>
            <person name="LeVine R."/>
            <person name="Lipovsky A."/>
            <person name="Liu X."/>
            <person name="Liu J."/>
            <person name="Liu S."/>
            <person name="Lokyitsang T."/>
            <person name="Lokyitsang Y."/>
            <person name="Lubonja R."/>
            <person name="Lui A."/>
            <person name="MacDonald P."/>
            <person name="Magnisalis V."/>
            <person name="Maru K."/>
            <person name="Matthews C."/>
            <person name="McCusker W."/>
            <person name="McDonough S."/>
            <person name="Mehta T."/>
            <person name="Meldrim J."/>
            <person name="Meneus L."/>
            <person name="Mihai O."/>
            <person name="Mihalev A."/>
            <person name="Mihova T."/>
            <person name="Mittelman R."/>
            <person name="Mlenga V."/>
            <person name="Montmayeur A."/>
            <person name="Mulrain L."/>
            <person name="Navidi A."/>
            <person name="Naylor J."/>
            <person name="Negash T."/>
            <person name="Nguyen T."/>
            <person name="Nguyen N."/>
            <person name="Nicol R."/>
            <person name="Norbu C."/>
            <person name="Norbu N."/>
            <person name="Novod N."/>
            <person name="O'Neill B."/>
            <person name="Osman S."/>
            <person name="Markiewicz E."/>
            <person name="Oyono O.L."/>
            <person name="Patti C."/>
            <person name="Phunkhang P."/>
            <person name="Pierre F."/>
            <person name="Priest M."/>
            <person name="Raghuraman S."/>
            <person name="Rege F."/>
            <person name="Reyes R."/>
            <person name="Rise C."/>
            <person name="Rogov P."/>
            <person name="Ross K."/>
            <person name="Ryan E."/>
            <person name="Settipalli S."/>
            <person name="Shea T."/>
            <person name="Sherpa N."/>
            <person name="Shi L."/>
            <person name="Shih D."/>
            <person name="Sparrow T."/>
            <person name="Spaulding J."/>
            <person name="Stalker J."/>
            <person name="Stange-Thomann N."/>
            <person name="Stavropoulos S."/>
            <person name="Stone C."/>
            <person name="Strader C."/>
            <person name="Tesfaye S."/>
            <person name="Thomson T."/>
            <person name="Thoulutsang Y."/>
            <person name="Thoulutsang D."/>
            <person name="Topham K."/>
            <person name="Topping I."/>
            <person name="Tsamla T."/>
            <person name="Vassiliev H."/>
            <person name="Vo A."/>
            <person name="Wangchuk T."/>
            <person name="Wangdi T."/>
            <person name="Weiand M."/>
            <person name="Wilkinson J."/>
            <person name="Wilson A."/>
            <person name="Yadav S."/>
            <person name="Young G."/>
            <person name="Yu Q."/>
            <person name="Zembek L."/>
            <person name="Zhong D."/>
            <person name="Zimmer A."/>
            <person name="Zwirko Z."/>
            <person name="Jaffe D.B."/>
            <person name="Alvarez P."/>
            <person name="Brockman W."/>
            <person name="Butler J."/>
            <person name="Chin C."/>
            <person name="Gnerre S."/>
            <person name="Grabherr M."/>
            <person name="Kleber M."/>
            <person name="Mauceli E."/>
            <person name="MacCallum I."/>
        </authorList>
    </citation>
    <scope>NUCLEOTIDE SEQUENCE [LARGE SCALE GENOMIC DNA]</scope>
    <source>
        <strain evidence="7">Tucson 15081-1352.22</strain>
    </source>
</reference>
<feature type="domain" description="Helicase ATP-binding" evidence="4">
    <location>
        <begin position="49"/>
        <end position="217"/>
    </location>
</feature>
<dbReference type="CDD" id="cd18793">
    <property type="entry name" value="SF2_C_SNF"/>
    <property type="match status" value="1"/>
</dbReference>
<dbReference type="SUPFAM" id="SSF52540">
    <property type="entry name" value="P-loop containing nucleoside triphosphate hydrolases"/>
    <property type="match status" value="2"/>
</dbReference>
<dbReference type="PANTHER" id="PTHR45626:SF50">
    <property type="entry name" value="TRANSCRIPTION TERMINATION FACTOR 2"/>
    <property type="match status" value="1"/>
</dbReference>
<keyword evidence="3" id="KW-0067">ATP-binding</keyword>
<evidence type="ECO:0000259" key="4">
    <source>
        <dbReference type="PROSITE" id="PS51192"/>
    </source>
</evidence>
<evidence type="ECO:0000256" key="1">
    <source>
        <dbReference type="ARBA" id="ARBA00022741"/>
    </source>
</evidence>
<keyword evidence="1" id="KW-0547">Nucleotide-binding</keyword>
<dbReference type="GO" id="GO:0006281">
    <property type="term" value="P:DNA repair"/>
    <property type="evidence" value="ECO:0007669"/>
    <property type="project" value="TreeGrafter"/>
</dbReference>